<keyword evidence="3" id="KW-1185">Reference proteome</keyword>
<protein>
    <submittedName>
        <fullName evidence="2">Uncharacterized protein</fullName>
    </submittedName>
</protein>
<dbReference type="Proteomes" id="UP000269396">
    <property type="component" value="Unassembled WGS sequence"/>
</dbReference>
<dbReference type="AlphaFoldDB" id="A0A3P7ZLQ1"/>
<feature type="transmembrane region" description="Helical" evidence="1">
    <location>
        <begin position="32"/>
        <end position="52"/>
    </location>
</feature>
<keyword evidence="1" id="KW-0472">Membrane</keyword>
<sequence>MYRNTAFTTLHVVNESHQLIYRCLFSAHFTHILSLFYLFCSLVITLSGAHALN</sequence>
<keyword evidence="1" id="KW-1133">Transmembrane helix</keyword>
<proteinExistence type="predicted"/>
<evidence type="ECO:0000313" key="2">
    <source>
        <dbReference type="EMBL" id="VDO91289.1"/>
    </source>
</evidence>
<gene>
    <name evidence="2" type="ORF">SMTD_LOCUS3018</name>
</gene>
<evidence type="ECO:0000256" key="1">
    <source>
        <dbReference type="SAM" id="Phobius"/>
    </source>
</evidence>
<accession>A0A3P7ZLQ1</accession>
<organism evidence="2 3">
    <name type="scientific">Schistosoma mattheei</name>
    <dbReference type="NCBI Taxonomy" id="31246"/>
    <lineage>
        <taxon>Eukaryota</taxon>
        <taxon>Metazoa</taxon>
        <taxon>Spiralia</taxon>
        <taxon>Lophotrochozoa</taxon>
        <taxon>Platyhelminthes</taxon>
        <taxon>Trematoda</taxon>
        <taxon>Digenea</taxon>
        <taxon>Strigeidida</taxon>
        <taxon>Schistosomatoidea</taxon>
        <taxon>Schistosomatidae</taxon>
        <taxon>Schistosoma</taxon>
    </lineage>
</organism>
<reference evidence="2 3" key="1">
    <citation type="submission" date="2018-11" db="EMBL/GenBank/DDBJ databases">
        <authorList>
            <consortium name="Pathogen Informatics"/>
        </authorList>
    </citation>
    <scope>NUCLEOTIDE SEQUENCE [LARGE SCALE GENOMIC DNA]</scope>
    <source>
        <strain>Denwood</strain>
        <strain evidence="3">Zambia</strain>
    </source>
</reference>
<dbReference type="EMBL" id="UZAL01004844">
    <property type="protein sequence ID" value="VDO91289.1"/>
    <property type="molecule type" value="Genomic_DNA"/>
</dbReference>
<name>A0A3P7ZLQ1_9TREM</name>
<keyword evidence="1" id="KW-0812">Transmembrane</keyword>
<evidence type="ECO:0000313" key="3">
    <source>
        <dbReference type="Proteomes" id="UP000269396"/>
    </source>
</evidence>